<evidence type="ECO:0000313" key="4">
    <source>
        <dbReference type="Proteomes" id="UP000230002"/>
    </source>
</evidence>
<gene>
    <name evidence="3" type="ORF">GSI_04829</name>
</gene>
<keyword evidence="4" id="KW-1185">Reference proteome</keyword>
<feature type="compositionally biased region" description="Polar residues" evidence="1">
    <location>
        <begin position="101"/>
        <end position="130"/>
    </location>
</feature>
<organism evidence="3 4">
    <name type="scientific">Ganoderma sinense ZZ0214-1</name>
    <dbReference type="NCBI Taxonomy" id="1077348"/>
    <lineage>
        <taxon>Eukaryota</taxon>
        <taxon>Fungi</taxon>
        <taxon>Dikarya</taxon>
        <taxon>Basidiomycota</taxon>
        <taxon>Agaricomycotina</taxon>
        <taxon>Agaricomycetes</taxon>
        <taxon>Polyporales</taxon>
        <taxon>Polyporaceae</taxon>
        <taxon>Ganoderma</taxon>
    </lineage>
</organism>
<keyword evidence="2" id="KW-0472">Membrane</keyword>
<protein>
    <submittedName>
        <fullName evidence="3">Uncharacterized protein</fullName>
    </submittedName>
</protein>
<feature type="transmembrane region" description="Helical" evidence="2">
    <location>
        <begin position="256"/>
        <end position="275"/>
    </location>
</feature>
<reference evidence="3 4" key="1">
    <citation type="journal article" date="2015" name="Sci. Rep.">
        <title>Chromosome-level genome map provides insights into diverse defense mechanisms in the medicinal fungus Ganoderma sinense.</title>
        <authorList>
            <person name="Zhu Y."/>
            <person name="Xu J."/>
            <person name="Sun C."/>
            <person name="Zhou S."/>
            <person name="Xu H."/>
            <person name="Nelson D.R."/>
            <person name="Qian J."/>
            <person name="Song J."/>
            <person name="Luo H."/>
            <person name="Xiang L."/>
            <person name="Li Y."/>
            <person name="Xu Z."/>
            <person name="Ji A."/>
            <person name="Wang L."/>
            <person name="Lu S."/>
            <person name="Hayward A."/>
            <person name="Sun W."/>
            <person name="Li X."/>
            <person name="Schwartz D.C."/>
            <person name="Wang Y."/>
            <person name="Chen S."/>
        </authorList>
    </citation>
    <scope>NUCLEOTIDE SEQUENCE [LARGE SCALE GENOMIC DNA]</scope>
    <source>
        <strain evidence="3 4">ZZ0214-1</strain>
    </source>
</reference>
<evidence type="ECO:0000256" key="2">
    <source>
        <dbReference type="SAM" id="Phobius"/>
    </source>
</evidence>
<feature type="compositionally biased region" description="Basic and acidic residues" evidence="1">
    <location>
        <begin position="86"/>
        <end position="100"/>
    </location>
</feature>
<feature type="region of interest" description="Disordered" evidence="1">
    <location>
        <begin position="86"/>
        <end position="135"/>
    </location>
</feature>
<proteinExistence type="predicted"/>
<dbReference type="EMBL" id="AYKW01000009">
    <property type="protein sequence ID" value="PIL32714.1"/>
    <property type="molecule type" value="Genomic_DNA"/>
</dbReference>
<name>A0A2G8SG21_9APHY</name>
<sequence length="319" mass="34427">MSSTPDIVPSVDIVPAPCTAPLPEHTPAPHSESPPAQAPSPLVRFVPEPTSRPEPATPSEPEPMQVDVASDARHDLIEQIFQRVEEETARRAQAEEERSRPSTASKPPSIPSTGSTPAPTVSLRDPSSATVIRDRRRGSISVSRFGQPRRIHLQLWRIGPEEQTVGEAKVYSMFASYARRTAGAQTHRTRRYVKRVTAQRRVVGERVSCPSRAFPAVQCAGVMPPYGRRVGVCGRGGSMLSWPRGVAGTEAFSPSVLLGSLVLSVAASVLARLLVLQRVARASGRLVRGGRVPGEFVVGYGEETCFVNLEASVFALPVF</sequence>
<dbReference type="OrthoDB" id="3191896at2759"/>
<feature type="region of interest" description="Disordered" evidence="1">
    <location>
        <begin position="1"/>
        <end position="72"/>
    </location>
</feature>
<keyword evidence="2" id="KW-0812">Transmembrane</keyword>
<dbReference type="AlphaFoldDB" id="A0A2G8SG21"/>
<evidence type="ECO:0000313" key="3">
    <source>
        <dbReference type="EMBL" id="PIL32714.1"/>
    </source>
</evidence>
<comment type="caution">
    <text evidence="3">The sequence shown here is derived from an EMBL/GenBank/DDBJ whole genome shotgun (WGS) entry which is preliminary data.</text>
</comment>
<keyword evidence="2" id="KW-1133">Transmembrane helix</keyword>
<feature type="compositionally biased region" description="Pro residues" evidence="1">
    <location>
        <begin position="50"/>
        <end position="61"/>
    </location>
</feature>
<dbReference type="Proteomes" id="UP000230002">
    <property type="component" value="Unassembled WGS sequence"/>
</dbReference>
<accession>A0A2G8SG21</accession>
<dbReference type="STRING" id="1077348.A0A2G8SG21"/>
<evidence type="ECO:0000256" key="1">
    <source>
        <dbReference type="SAM" id="MobiDB-lite"/>
    </source>
</evidence>